<protein>
    <submittedName>
        <fullName evidence="12">Neuromedin-B receptor</fullName>
    </submittedName>
</protein>
<accession>A0A0N0PD66</accession>
<dbReference type="SUPFAM" id="SSF81321">
    <property type="entry name" value="Family A G protein-coupled receptor-like"/>
    <property type="match status" value="1"/>
</dbReference>
<evidence type="ECO:0000256" key="3">
    <source>
        <dbReference type="ARBA" id="ARBA00022692"/>
    </source>
</evidence>
<sequence length="544" mass="61159">MSALTNEDNSTDNDYTPYEDRLETYLVPVIFAIIFIVGVLGNGTLVIVYIRHRGMRNAPNTYIFSLALADLLVILICVPFVSIIYTLESWPWGEAICRISEAGKDISIGVSVFTLTALSAERYCAIVNPFRKLQLRKLPLVCATFIWAAALIFATPAAVFSNTVTAHLHNNITIVYCTPYPQGWKDYSKWMTLAKATIYYALPLLVIAIFYSLMAQRLLASTREMPGALHGGQGEAQAKARKSVALMVLIFVIVFFVCFLPYHAFEMWFHLSPTAEFDYNDWTHALRIIGFCLSFLNSCVNPVALYCVSGVFRQHFNRYLCCRRSSLHPSCSSRLSRTAICETSFRSTHRHRCNRNPTESVVISNYDYGSTKKKNNIITRNSTDGMATLQFVLLFVATFVAIEAQRPFYAGSRPIGYPEVEGNALGNRFGEDADAPIEARDTMHSIKLFLLLAVIISSEAQRPFYAGSSAIGYPETKPNSLLLNRFGENEGPLEARGDGDLVNRLNQMPLDKRPFWFINAQAYDELRKNPQTYPVAQNSFTNKN</sequence>
<evidence type="ECO:0000256" key="9">
    <source>
        <dbReference type="RuleBase" id="RU000688"/>
    </source>
</evidence>
<proteinExistence type="inferred from homology"/>
<feature type="domain" description="G-protein coupled receptors family 1 profile" evidence="11">
    <location>
        <begin position="41"/>
        <end position="305"/>
    </location>
</feature>
<keyword evidence="4 10" id="KW-1133">Transmembrane helix</keyword>
<feature type="transmembrane region" description="Helical" evidence="10">
    <location>
        <begin position="138"/>
        <end position="160"/>
    </location>
</feature>
<organism evidence="12 13">
    <name type="scientific">Papilio machaon</name>
    <name type="common">Old World swallowtail butterfly</name>
    <dbReference type="NCBI Taxonomy" id="76193"/>
    <lineage>
        <taxon>Eukaryota</taxon>
        <taxon>Metazoa</taxon>
        <taxon>Ecdysozoa</taxon>
        <taxon>Arthropoda</taxon>
        <taxon>Hexapoda</taxon>
        <taxon>Insecta</taxon>
        <taxon>Pterygota</taxon>
        <taxon>Neoptera</taxon>
        <taxon>Endopterygota</taxon>
        <taxon>Lepidoptera</taxon>
        <taxon>Glossata</taxon>
        <taxon>Ditrysia</taxon>
        <taxon>Papilionoidea</taxon>
        <taxon>Papilionidae</taxon>
        <taxon>Papilioninae</taxon>
        <taxon>Papilio</taxon>
    </lineage>
</organism>
<evidence type="ECO:0000256" key="8">
    <source>
        <dbReference type="ARBA" id="ARBA00023224"/>
    </source>
</evidence>
<dbReference type="PRINTS" id="PR00237">
    <property type="entry name" value="GPCRRHODOPSN"/>
</dbReference>
<feature type="transmembrane region" description="Helical" evidence="10">
    <location>
        <begin position="25"/>
        <end position="50"/>
    </location>
</feature>
<dbReference type="GO" id="GO:0008188">
    <property type="term" value="F:neuropeptide receptor activity"/>
    <property type="evidence" value="ECO:0007669"/>
    <property type="project" value="TreeGrafter"/>
</dbReference>
<dbReference type="PANTHER" id="PTHR45695:SF24">
    <property type="entry name" value="NEUROPEPTIDE CCHAMIDE-2 RECEPTOR"/>
    <property type="match status" value="1"/>
</dbReference>
<evidence type="ECO:0000256" key="2">
    <source>
        <dbReference type="ARBA" id="ARBA00010663"/>
    </source>
</evidence>
<evidence type="ECO:0000256" key="7">
    <source>
        <dbReference type="ARBA" id="ARBA00023170"/>
    </source>
</evidence>
<comment type="subcellular location">
    <subcellularLocation>
        <location evidence="1">Membrane</location>
        <topology evidence="1">Multi-pass membrane protein</topology>
    </subcellularLocation>
</comment>
<evidence type="ECO:0000256" key="4">
    <source>
        <dbReference type="ARBA" id="ARBA00022989"/>
    </source>
</evidence>
<feature type="transmembrane region" description="Helical" evidence="10">
    <location>
        <begin position="106"/>
        <end position="126"/>
    </location>
</feature>
<dbReference type="FunCoup" id="A0A0N0PD66">
    <property type="interactions" value="66"/>
</dbReference>
<keyword evidence="8 9" id="KW-0807">Transducer</keyword>
<dbReference type="SMART" id="SM01381">
    <property type="entry name" value="7TM_GPCR_Srsx"/>
    <property type="match status" value="1"/>
</dbReference>
<feature type="transmembrane region" description="Helical" evidence="10">
    <location>
        <begin position="62"/>
        <end position="86"/>
    </location>
</feature>
<feature type="transmembrane region" description="Helical" evidence="10">
    <location>
        <begin position="244"/>
        <end position="265"/>
    </location>
</feature>
<feature type="transmembrane region" description="Helical" evidence="10">
    <location>
        <begin position="197"/>
        <end position="215"/>
    </location>
</feature>
<dbReference type="PANTHER" id="PTHR45695">
    <property type="entry name" value="LEUCOKININ RECEPTOR-RELATED"/>
    <property type="match status" value="1"/>
</dbReference>
<dbReference type="GO" id="GO:0005886">
    <property type="term" value="C:plasma membrane"/>
    <property type="evidence" value="ECO:0007669"/>
    <property type="project" value="TreeGrafter"/>
</dbReference>
<evidence type="ECO:0000313" key="12">
    <source>
        <dbReference type="EMBL" id="KPJ15631.1"/>
    </source>
</evidence>
<keyword evidence="6 10" id="KW-0472">Membrane</keyword>
<dbReference type="PROSITE" id="PS50262">
    <property type="entry name" value="G_PROTEIN_RECEP_F1_2"/>
    <property type="match status" value="1"/>
</dbReference>
<evidence type="ECO:0000256" key="6">
    <source>
        <dbReference type="ARBA" id="ARBA00023136"/>
    </source>
</evidence>
<dbReference type="PROSITE" id="PS00237">
    <property type="entry name" value="G_PROTEIN_RECEP_F1_1"/>
    <property type="match status" value="1"/>
</dbReference>
<keyword evidence="5 9" id="KW-0297">G-protein coupled receptor</keyword>
<dbReference type="CDD" id="cd15927">
    <property type="entry name" value="7tmA_Bombesin_R-like"/>
    <property type="match status" value="1"/>
</dbReference>
<name>A0A0N0PD66_PAPMA</name>
<evidence type="ECO:0000313" key="13">
    <source>
        <dbReference type="Proteomes" id="UP000053240"/>
    </source>
</evidence>
<evidence type="ECO:0000256" key="5">
    <source>
        <dbReference type="ARBA" id="ARBA00023040"/>
    </source>
</evidence>
<dbReference type="AlphaFoldDB" id="A0A0N0PD66"/>
<reference evidence="12 13" key="1">
    <citation type="journal article" date="2015" name="Nat. Commun.">
        <title>Outbred genome sequencing and CRISPR/Cas9 gene editing in butterflies.</title>
        <authorList>
            <person name="Li X."/>
            <person name="Fan D."/>
            <person name="Zhang W."/>
            <person name="Liu G."/>
            <person name="Zhang L."/>
            <person name="Zhao L."/>
            <person name="Fang X."/>
            <person name="Chen L."/>
            <person name="Dong Y."/>
            <person name="Chen Y."/>
            <person name="Ding Y."/>
            <person name="Zhao R."/>
            <person name="Feng M."/>
            <person name="Zhu Y."/>
            <person name="Feng Y."/>
            <person name="Jiang X."/>
            <person name="Zhu D."/>
            <person name="Xiang H."/>
            <person name="Feng X."/>
            <person name="Li S."/>
            <person name="Wang J."/>
            <person name="Zhang G."/>
            <person name="Kronforst M.R."/>
            <person name="Wang W."/>
        </authorList>
    </citation>
    <scope>NUCLEOTIDE SEQUENCE [LARGE SCALE GENOMIC DNA]</scope>
    <source>
        <strain evidence="12">Ya'a_city_454_Pm</strain>
        <tissue evidence="12">Whole body</tissue>
    </source>
</reference>
<dbReference type="InterPro" id="IPR017452">
    <property type="entry name" value="GPCR_Rhodpsn_7TM"/>
</dbReference>
<keyword evidence="7 9" id="KW-0675">Receptor</keyword>
<feature type="transmembrane region" description="Helical" evidence="10">
    <location>
        <begin position="285"/>
        <end position="308"/>
    </location>
</feature>
<dbReference type="Pfam" id="PF00001">
    <property type="entry name" value="7tm_1"/>
    <property type="match status" value="1"/>
</dbReference>
<evidence type="ECO:0000259" key="11">
    <source>
        <dbReference type="PROSITE" id="PS50262"/>
    </source>
</evidence>
<keyword evidence="13" id="KW-1185">Reference proteome</keyword>
<evidence type="ECO:0000256" key="10">
    <source>
        <dbReference type="SAM" id="Phobius"/>
    </source>
</evidence>
<comment type="similarity">
    <text evidence="2 9">Belongs to the G-protein coupled receptor 1 family.</text>
</comment>
<dbReference type="Gene3D" id="1.20.1070.10">
    <property type="entry name" value="Rhodopsin 7-helix transmembrane proteins"/>
    <property type="match status" value="1"/>
</dbReference>
<dbReference type="EMBL" id="KQ460366">
    <property type="protein sequence ID" value="KPJ15631.1"/>
    <property type="molecule type" value="Genomic_DNA"/>
</dbReference>
<dbReference type="Proteomes" id="UP000053240">
    <property type="component" value="Unassembled WGS sequence"/>
</dbReference>
<dbReference type="InterPro" id="IPR000276">
    <property type="entry name" value="GPCR_Rhodpsn"/>
</dbReference>
<evidence type="ECO:0000256" key="1">
    <source>
        <dbReference type="ARBA" id="ARBA00004141"/>
    </source>
</evidence>
<gene>
    <name evidence="12" type="ORF">RR48_04848</name>
</gene>
<keyword evidence="3 9" id="KW-0812">Transmembrane</keyword>
<dbReference type="InParanoid" id="A0A0N0PD66"/>